<evidence type="ECO:0000313" key="6">
    <source>
        <dbReference type="EMBL" id="ACK64381.1"/>
    </source>
</evidence>
<keyword evidence="1" id="KW-0472">Membrane</keyword>
<dbReference type="PANTHER" id="PTHR34597">
    <property type="entry name" value="SLR1661 PROTEIN"/>
    <property type="match status" value="1"/>
</dbReference>
<reference evidence="7" key="1">
    <citation type="journal article" date="2011" name="MBio">
        <title>Novel metabolic attributes of the genus Cyanothece, comprising a group of unicellular nitrogen-fixing Cyanobacteria.</title>
        <authorList>
            <person name="Bandyopadhyay A."/>
            <person name="Elvitigala T."/>
            <person name="Welsh E."/>
            <person name="Stockel J."/>
            <person name="Liberton M."/>
            <person name="Min H."/>
            <person name="Sherman L.A."/>
            <person name="Pakrasi H.B."/>
        </authorList>
    </citation>
    <scope>NUCLEOTIDE SEQUENCE [LARGE SCALE GENOMIC DNA]</scope>
    <source>
        <strain evidence="7">PCC 8801</strain>
    </source>
</reference>
<gene>
    <name evidence="6" type="ordered locus">PCC8801_0281</name>
</gene>
<dbReference type="GO" id="GO:0008320">
    <property type="term" value="F:protein transmembrane transporter activity"/>
    <property type="evidence" value="ECO:0007669"/>
    <property type="project" value="TreeGrafter"/>
</dbReference>
<keyword evidence="3" id="KW-0998">Cell outer membrane</keyword>
<feature type="domain" description="Polypeptide-transport-associated ShlB-type" evidence="5">
    <location>
        <begin position="74"/>
        <end position="151"/>
    </location>
</feature>
<evidence type="ECO:0000256" key="2">
    <source>
        <dbReference type="ARBA" id="ARBA00022692"/>
    </source>
</evidence>
<dbReference type="InterPro" id="IPR005565">
    <property type="entry name" value="Hemolysn_activator_HlyB_C"/>
</dbReference>
<dbReference type="AlphaFoldDB" id="B7K361"/>
<feature type="domain" description="Haemolysin activator HlyB C-terminal" evidence="4">
    <location>
        <begin position="215"/>
        <end position="526"/>
    </location>
</feature>
<evidence type="ECO:0000259" key="4">
    <source>
        <dbReference type="Pfam" id="PF03865"/>
    </source>
</evidence>
<sequence>MLELDGVVGLSRNRTLAQSPNSPRLPQQPVPFILPPKVPEPIPIPQPPPSTPLDIPPATVPTPTQLPQLPGSITVMRFEFEGNTAFQDEELAQVTAPFTNKPITFIQLLEAEAAITQHYIKAGYLNSGAVIQAGQVLSPKEAVVKIQIVEGGVEEIRVTIDGRLNSDYVRSRLAIATAKPLNQNRILEALQLLQLNPLIKTISANLSAGTRPELSILSVKVQEADTFTMGLFADNGRVPSIGSVERGISLNQGNLLGFGDSFTLEYNNTNGSNAVYVDYTVPINPYNGTIQLMGRMTSSEVIEEPFDRLDIEGDSVYVDLSLRQPIIETPTQELAIGLTLSRQHSQTSLLGVGFPLSPGANNRGETRLSVLRLFQEWTKRGSEDVLALRSQFSFGIDAFDATINDQPPDGKFFEWQGQGQYVRSLAPDSLFVLRSNVQLTSRPLVPLEQYTLGGLYSVRGYRQDLFQTDNGFFTSAELRLPVLRIAQVEGLLQVVPFVDFGVAWNDDDNIIPNPSPNALASVGLGWQWQMGDNFTARLDWAIPLTDLEEGGERSPYEDFHFTLNYRFF</sequence>
<evidence type="ECO:0000256" key="3">
    <source>
        <dbReference type="ARBA" id="ARBA00023237"/>
    </source>
</evidence>
<keyword evidence="7" id="KW-1185">Reference proteome</keyword>
<dbReference type="PANTHER" id="PTHR34597:SF1">
    <property type="entry name" value="HEME_HEMOPEXIN TRANSPORTER PROTEIN HUXB"/>
    <property type="match status" value="1"/>
</dbReference>
<dbReference type="OrthoDB" id="596066at2"/>
<organism evidence="6 7">
    <name type="scientific">Rippkaea orientalis (strain PCC 8801 / RF-1)</name>
    <name type="common">Cyanothece sp. (strain PCC 8801)</name>
    <dbReference type="NCBI Taxonomy" id="41431"/>
    <lineage>
        <taxon>Bacteria</taxon>
        <taxon>Bacillati</taxon>
        <taxon>Cyanobacteriota</taxon>
        <taxon>Cyanophyceae</taxon>
        <taxon>Oscillatoriophycideae</taxon>
        <taxon>Chroococcales</taxon>
        <taxon>Aphanothecaceae</taxon>
        <taxon>Rippkaea</taxon>
        <taxon>Rippkaea orientalis</taxon>
    </lineage>
</organism>
<dbReference type="HOGENOM" id="CLU_021521_0_1_3"/>
<dbReference type="Gene3D" id="2.40.160.50">
    <property type="entry name" value="membrane protein fhac: a member of the omp85/tpsb transporter family"/>
    <property type="match status" value="1"/>
</dbReference>
<protein>
    <submittedName>
        <fullName evidence="6">Surface antigen (D15)</fullName>
    </submittedName>
</protein>
<dbReference type="Pfam" id="PF08479">
    <property type="entry name" value="POTRA_2"/>
    <property type="match status" value="1"/>
</dbReference>
<dbReference type="eggNOG" id="COG2831">
    <property type="taxonomic scope" value="Bacteria"/>
</dbReference>
<accession>B7K361</accession>
<dbReference type="KEGG" id="cyp:PCC8801_0281"/>
<dbReference type="Pfam" id="PF03865">
    <property type="entry name" value="ShlB"/>
    <property type="match status" value="1"/>
</dbReference>
<dbReference type="Proteomes" id="UP000008204">
    <property type="component" value="Chromosome"/>
</dbReference>
<evidence type="ECO:0000313" key="7">
    <source>
        <dbReference type="Proteomes" id="UP000008204"/>
    </source>
</evidence>
<dbReference type="EMBL" id="CP001287">
    <property type="protein sequence ID" value="ACK64381.1"/>
    <property type="molecule type" value="Genomic_DNA"/>
</dbReference>
<dbReference type="InterPro" id="IPR013686">
    <property type="entry name" value="Polypept-transport_assoc_ShlB"/>
</dbReference>
<keyword evidence="1" id="KW-1134">Transmembrane beta strand</keyword>
<dbReference type="GO" id="GO:0046819">
    <property type="term" value="P:protein secretion by the type V secretion system"/>
    <property type="evidence" value="ECO:0007669"/>
    <property type="project" value="TreeGrafter"/>
</dbReference>
<dbReference type="GO" id="GO:0098046">
    <property type="term" value="C:type V protein secretion system complex"/>
    <property type="evidence" value="ECO:0007669"/>
    <property type="project" value="TreeGrafter"/>
</dbReference>
<name>B7K361_RIPO1</name>
<dbReference type="Gene3D" id="3.10.20.310">
    <property type="entry name" value="membrane protein fhac"/>
    <property type="match status" value="1"/>
</dbReference>
<keyword evidence="2" id="KW-0812">Transmembrane</keyword>
<evidence type="ECO:0000256" key="1">
    <source>
        <dbReference type="ARBA" id="ARBA00022452"/>
    </source>
</evidence>
<dbReference type="InterPro" id="IPR051544">
    <property type="entry name" value="TPS_OM_transporter"/>
</dbReference>
<evidence type="ECO:0000259" key="5">
    <source>
        <dbReference type="Pfam" id="PF08479"/>
    </source>
</evidence>
<proteinExistence type="predicted"/>
<dbReference type="STRING" id="41431.PCC8801_0281"/>